<dbReference type="EMBL" id="LGRX02006577">
    <property type="protein sequence ID" value="KAK3276395.1"/>
    <property type="molecule type" value="Genomic_DNA"/>
</dbReference>
<keyword evidence="2" id="KW-1185">Reference proteome</keyword>
<dbReference type="AlphaFoldDB" id="A0AAE0L994"/>
<accession>A0AAE0L994</accession>
<dbReference type="Proteomes" id="UP001190700">
    <property type="component" value="Unassembled WGS sequence"/>
</dbReference>
<reference evidence="1 2" key="1">
    <citation type="journal article" date="2015" name="Genome Biol. Evol.">
        <title>Comparative Genomics of a Bacterivorous Green Alga Reveals Evolutionary Causalities and Consequences of Phago-Mixotrophic Mode of Nutrition.</title>
        <authorList>
            <person name="Burns J.A."/>
            <person name="Paasch A."/>
            <person name="Narechania A."/>
            <person name="Kim E."/>
        </authorList>
    </citation>
    <scope>NUCLEOTIDE SEQUENCE [LARGE SCALE GENOMIC DNA]</scope>
    <source>
        <strain evidence="1 2">PLY_AMNH</strain>
    </source>
</reference>
<gene>
    <name evidence="1" type="ORF">CYMTET_15522</name>
</gene>
<protein>
    <submittedName>
        <fullName evidence="1">Uncharacterized protein</fullName>
    </submittedName>
</protein>
<evidence type="ECO:0000313" key="1">
    <source>
        <dbReference type="EMBL" id="KAK3276395.1"/>
    </source>
</evidence>
<proteinExistence type="predicted"/>
<comment type="caution">
    <text evidence="1">The sequence shown here is derived from an EMBL/GenBank/DDBJ whole genome shotgun (WGS) entry which is preliminary data.</text>
</comment>
<organism evidence="1 2">
    <name type="scientific">Cymbomonas tetramitiformis</name>
    <dbReference type="NCBI Taxonomy" id="36881"/>
    <lineage>
        <taxon>Eukaryota</taxon>
        <taxon>Viridiplantae</taxon>
        <taxon>Chlorophyta</taxon>
        <taxon>Pyramimonadophyceae</taxon>
        <taxon>Pyramimonadales</taxon>
        <taxon>Pyramimonadaceae</taxon>
        <taxon>Cymbomonas</taxon>
    </lineage>
</organism>
<sequence length="999" mass="110684">MCFTLCQSDTAFRIADKAGTSEGVTMAYFSHDEAVRQNGVTDEDNVGSVKIAGVEYHYAEYHSLTPTAFDDMHLPRESDALVLEIREATDDKDYQRMTFRTLDKQNAVRQGAACIRDVPLKFGKTYDVTLQTFKSGAASEYTEPLCIESAADEQTSATVNYLTGSSAGESATILSSVYPSIHFRREDPTTQKVGDLSMEYHDASDFALDEPVDATTKKPFDDELRHIENIAQTSEQMRHLLNTLCDDISFSSTEPESGSPLPACLGFTFRSRMNPSKRISESEGGTTTSTYGDFCWKGRSALFTALSDCQSAYAKCEKATIADYPVYDMHGNIEKFDGNRGTLYHPTSDNQKVDFANADERLGGAARSVCTTRKDHMIEFHSAQLYLLPISHSSVLSDNLQILDAAASTSRRLLDQKSLVDAAISEIVDNANYTVREKRVADTAADRHTFLKRSMLTVVGNKLAQSMRDTSLYRHIDQITSQAFACGEPELTTEYTTEGGVYADVYTMNFSWKNVLEVSGEDVVDSEIKFAFGQTQESAMMRMREEEQSIQNGFTGKVGPYSYPSTCRTDAGVVKSNFEAYTKVYQVCTTGKSMTWITNPQNAAYTRTLGSDSVCEAEPMHISFTGRLADFLDLTNPVAPEHMIREDHAGAYAHKTQLLMRQTLHLRTGNTVQRDFFYPIYIKTLSNQVLTFSAQSAVLPSAISRLKDVTVQYDHATLTTVIEAGLSTCVSQPIDTPAEHQYTLVNPIYGYDKTRLNPSFSKTLRQLGMPRYAKLSDGVTETPGALAEVYLLNADDSMFDSAPFNGVHDERFDAKEGVECILIQQTDGDQKVPGTDVRFTTDATNAQAYQNFEFNCFDRVYACSYDNEEGADRVHIRLGGSYIVRSGKLFTVDPLSPDSTVHATTVSMVVTSKSASQSFDISMKIDVPKELQDTKEVPTWSGFHAKNGEGLDTLRQIVDGSGIVSNRVERENVSVSPPIYPPRTCATSTCCIPYPYSPY</sequence>
<evidence type="ECO:0000313" key="2">
    <source>
        <dbReference type="Proteomes" id="UP001190700"/>
    </source>
</evidence>
<name>A0AAE0L994_9CHLO</name>